<dbReference type="AlphaFoldDB" id="A0A1F6V046"/>
<keyword evidence="1" id="KW-0812">Transmembrane</keyword>
<evidence type="ECO:0000313" key="3">
    <source>
        <dbReference type="Proteomes" id="UP000177602"/>
    </source>
</evidence>
<keyword evidence="1" id="KW-1133">Transmembrane helix</keyword>
<proteinExistence type="predicted"/>
<dbReference type="InterPro" id="IPR013783">
    <property type="entry name" value="Ig-like_fold"/>
</dbReference>
<dbReference type="EMBL" id="MFTN01000014">
    <property type="protein sequence ID" value="OGI63003.1"/>
    <property type="molecule type" value="Genomic_DNA"/>
</dbReference>
<reference evidence="2 3" key="1">
    <citation type="journal article" date="2016" name="Nat. Commun.">
        <title>Thousands of microbial genomes shed light on interconnected biogeochemical processes in an aquifer system.</title>
        <authorList>
            <person name="Anantharaman K."/>
            <person name="Brown C.T."/>
            <person name="Hug L.A."/>
            <person name="Sharon I."/>
            <person name="Castelle C.J."/>
            <person name="Probst A.J."/>
            <person name="Thomas B.C."/>
            <person name="Singh A."/>
            <person name="Wilkins M.J."/>
            <person name="Karaoz U."/>
            <person name="Brodie E.L."/>
            <person name="Williams K.H."/>
            <person name="Hubbard S.S."/>
            <person name="Banfield J.F."/>
        </authorList>
    </citation>
    <scope>NUCLEOTIDE SEQUENCE [LARGE SCALE GENOMIC DNA]</scope>
</reference>
<dbReference type="STRING" id="1801737.A2818_00465"/>
<protein>
    <submittedName>
        <fullName evidence="2">Uncharacterized protein</fullName>
    </submittedName>
</protein>
<sequence>MNTNAKKIVKIASLSVFFLLIIIYAFFRSHDLIFGVKIKNVNIIDGTKVTNSVMQVTGNAKNAINLTLNGREISIDENGNFSETIALLSGYNIINIKAQDKFGYIDEKNYKLIYEFAQR</sequence>
<feature type="transmembrane region" description="Helical" evidence="1">
    <location>
        <begin position="7"/>
        <end position="27"/>
    </location>
</feature>
<evidence type="ECO:0000313" key="2">
    <source>
        <dbReference type="EMBL" id="OGI63003.1"/>
    </source>
</evidence>
<gene>
    <name evidence="2" type="ORF">A2818_00465</name>
</gene>
<dbReference type="Proteomes" id="UP000177602">
    <property type="component" value="Unassembled WGS sequence"/>
</dbReference>
<accession>A0A1F6V046</accession>
<organism evidence="2 3">
    <name type="scientific">Candidatus Nomurabacteria bacterium RIFCSPHIGHO2_01_FULL_40_12</name>
    <dbReference type="NCBI Taxonomy" id="1801737"/>
    <lineage>
        <taxon>Bacteria</taxon>
        <taxon>Candidatus Nomuraibacteriota</taxon>
    </lineage>
</organism>
<comment type="caution">
    <text evidence="2">The sequence shown here is derived from an EMBL/GenBank/DDBJ whole genome shotgun (WGS) entry which is preliminary data.</text>
</comment>
<evidence type="ECO:0000256" key="1">
    <source>
        <dbReference type="SAM" id="Phobius"/>
    </source>
</evidence>
<dbReference type="Pfam" id="PF09136">
    <property type="entry name" value="Glucodextran_B"/>
    <property type="match status" value="1"/>
</dbReference>
<dbReference type="Gene3D" id="2.60.40.10">
    <property type="entry name" value="Immunoglobulins"/>
    <property type="match status" value="1"/>
</dbReference>
<keyword evidence="1" id="KW-0472">Membrane</keyword>
<name>A0A1F6V046_9BACT</name>